<feature type="compositionally biased region" description="Acidic residues" evidence="2">
    <location>
        <begin position="302"/>
        <end position="315"/>
    </location>
</feature>
<evidence type="ECO:0000256" key="1">
    <source>
        <dbReference type="SAM" id="Coils"/>
    </source>
</evidence>
<dbReference type="EMBL" id="KZ988311">
    <property type="protein sequence ID" value="RKP12494.1"/>
    <property type="molecule type" value="Genomic_DNA"/>
</dbReference>
<organism evidence="3 4">
    <name type="scientific">Piptocephalis cylindrospora</name>
    <dbReference type="NCBI Taxonomy" id="1907219"/>
    <lineage>
        <taxon>Eukaryota</taxon>
        <taxon>Fungi</taxon>
        <taxon>Fungi incertae sedis</taxon>
        <taxon>Zoopagomycota</taxon>
        <taxon>Zoopagomycotina</taxon>
        <taxon>Zoopagomycetes</taxon>
        <taxon>Zoopagales</taxon>
        <taxon>Piptocephalidaceae</taxon>
        <taxon>Piptocephalis</taxon>
    </lineage>
</organism>
<feature type="coiled-coil region" evidence="1">
    <location>
        <begin position="138"/>
        <end position="169"/>
    </location>
</feature>
<feature type="non-terminal residue" evidence="3">
    <location>
        <position position="525"/>
    </location>
</feature>
<protein>
    <submittedName>
        <fullName evidence="3">Uncharacterized protein</fullName>
    </submittedName>
</protein>
<feature type="region of interest" description="Disordered" evidence="2">
    <location>
        <begin position="493"/>
        <end position="513"/>
    </location>
</feature>
<feature type="coiled-coil region" evidence="1">
    <location>
        <begin position="324"/>
        <end position="358"/>
    </location>
</feature>
<accession>A0A4P9Y1F0</accession>
<feature type="coiled-coil region" evidence="1">
    <location>
        <begin position="408"/>
        <end position="435"/>
    </location>
</feature>
<evidence type="ECO:0000313" key="3">
    <source>
        <dbReference type="EMBL" id="RKP12494.1"/>
    </source>
</evidence>
<evidence type="ECO:0000256" key="2">
    <source>
        <dbReference type="SAM" id="MobiDB-lite"/>
    </source>
</evidence>
<dbReference type="AlphaFoldDB" id="A0A4P9Y1F0"/>
<keyword evidence="1" id="KW-0175">Coiled coil</keyword>
<proteinExistence type="predicted"/>
<sequence>MAAFLNGESEGPKREEIQEHRLEKPCPPPSAFCVALMGGRGGSSSAVPPRHSPFSILLVLVVTKERMWWAGLAPGGVVTVAIGLKNSLPTPLVVGIAVREGKNGYFQIKKAIHLILQLVNLTGDPILALDGEGLVEENAQLRARLLLAQERLTRLKAEAKRRSLAAKEETSALEFLCQQYKQQSIKEREQVIIEGRKIDNRLRKLGVFSQGKKETSNLRDIHGRELDLSRRIDLTSSVEPSDPQAWEEKQGISSTQVDSHMIDIVRLCEHRTAALGEALEARDAQIAQLTLELDMLQSVSTDSDEDENSGEEGEEKEGKDAAVSEHLEEQIGYLQDRVQHLEKKLRDAEEEKDKVILGVGKDGKGPVPLTLNTEEIREELAMTQRERDKLVVSLKKFEGQLYEMEKALGGIREERDNLRGLYEQANAELRQLSARSSPSPSPMTDIGLGMEGYKEEEPYGVLPREEWSSVRSMGRALSRAQAKIRTLEHRLVETEKRTMGSGQKFREHPDTMDEMASLREQVEFY</sequence>
<dbReference type="OrthoDB" id="10516539at2759"/>
<dbReference type="Proteomes" id="UP000267251">
    <property type="component" value="Unassembled WGS sequence"/>
</dbReference>
<name>A0A4P9Y1F0_9FUNG</name>
<feature type="compositionally biased region" description="Basic and acidic residues" evidence="2">
    <location>
        <begin position="10"/>
        <end position="24"/>
    </location>
</feature>
<gene>
    <name evidence="3" type="ORF">BJ684DRAFT_17021</name>
</gene>
<reference evidence="4" key="1">
    <citation type="journal article" date="2018" name="Nat. Microbiol.">
        <title>Leveraging single-cell genomics to expand the fungal tree of life.</title>
        <authorList>
            <person name="Ahrendt S.R."/>
            <person name="Quandt C.A."/>
            <person name="Ciobanu D."/>
            <person name="Clum A."/>
            <person name="Salamov A."/>
            <person name="Andreopoulos B."/>
            <person name="Cheng J.F."/>
            <person name="Woyke T."/>
            <person name="Pelin A."/>
            <person name="Henrissat B."/>
            <person name="Reynolds N.K."/>
            <person name="Benny G.L."/>
            <person name="Smith M.E."/>
            <person name="James T.Y."/>
            <person name="Grigoriev I.V."/>
        </authorList>
    </citation>
    <scope>NUCLEOTIDE SEQUENCE [LARGE SCALE GENOMIC DNA]</scope>
</reference>
<evidence type="ECO:0000313" key="4">
    <source>
        <dbReference type="Proteomes" id="UP000267251"/>
    </source>
</evidence>
<feature type="region of interest" description="Disordered" evidence="2">
    <location>
        <begin position="1"/>
        <end position="24"/>
    </location>
</feature>
<keyword evidence="4" id="KW-1185">Reference proteome</keyword>
<feature type="region of interest" description="Disordered" evidence="2">
    <location>
        <begin position="298"/>
        <end position="323"/>
    </location>
</feature>